<organism evidence="1 2">
    <name type="scientific">Coprinellus micaceus</name>
    <name type="common">Glistening ink-cap mushroom</name>
    <name type="synonym">Coprinus micaceus</name>
    <dbReference type="NCBI Taxonomy" id="71717"/>
    <lineage>
        <taxon>Eukaryota</taxon>
        <taxon>Fungi</taxon>
        <taxon>Dikarya</taxon>
        <taxon>Basidiomycota</taxon>
        <taxon>Agaricomycotina</taxon>
        <taxon>Agaricomycetes</taxon>
        <taxon>Agaricomycetidae</taxon>
        <taxon>Agaricales</taxon>
        <taxon>Agaricineae</taxon>
        <taxon>Psathyrellaceae</taxon>
        <taxon>Coprinellus</taxon>
    </lineage>
</organism>
<accession>A0A4Y7SYW3</accession>
<sequence>MTTGSGSKPSPAPVVLFPVHCVGSARSYILERWGASVEDERGVSMYTALRKLMTTTTAQGTELHSMIMAFQSIPSTSRVLLSQ</sequence>
<protein>
    <submittedName>
        <fullName evidence="1">Uncharacterized protein</fullName>
    </submittedName>
</protein>
<gene>
    <name evidence="1" type="ORF">FA13DRAFT_1736842</name>
</gene>
<comment type="caution">
    <text evidence="1">The sequence shown here is derived from an EMBL/GenBank/DDBJ whole genome shotgun (WGS) entry which is preliminary data.</text>
</comment>
<evidence type="ECO:0000313" key="1">
    <source>
        <dbReference type="EMBL" id="TEB27056.1"/>
    </source>
</evidence>
<evidence type="ECO:0000313" key="2">
    <source>
        <dbReference type="Proteomes" id="UP000298030"/>
    </source>
</evidence>
<proteinExistence type="predicted"/>
<reference evidence="1 2" key="1">
    <citation type="journal article" date="2019" name="Nat. Ecol. Evol.">
        <title>Megaphylogeny resolves global patterns of mushroom evolution.</title>
        <authorList>
            <person name="Varga T."/>
            <person name="Krizsan K."/>
            <person name="Foldi C."/>
            <person name="Dima B."/>
            <person name="Sanchez-Garcia M."/>
            <person name="Sanchez-Ramirez S."/>
            <person name="Szollosi G.J."/>
            <person name="Szarkandi J.G."/>
            <person name="Papp V."/>
            <person name="Albert L."/>
            <person name="Andreopoulos W."/>
            <person name="Angelini C."/>
            <person name="Antonin V."/>
            <person name="Barry K.W."/>
            <person name="Bougher N.L."/>
            <person name="Buchanan P."/>
            <person name="Buyck B."/>
            <person name="Bense V."/>
            <person name="Catcheside P."/>
            <person name="Chovatia M."/>
            <person name="Cooper J."/>
            <person name="Damon W."/>
            <person name="Desjardin D."/>
            <person name="Finy P."/>
            <person name="Geml J."/>
            <person name="Haridas S."/>
            <person name="Hughes K."/>
            <person name="Justo A."/>
            <person name="Karasinski D."/>
            <person name="Kautmanova I."/>
            <person name="Kiss B."/>
            <person name="Kocsube S."/>
            <person name="Kotiranta H."/>
            <person name="LaButti K.M."/>
            <person name="Lechner B.E."/>
            <person name="Liimatainen K."/>
            <person name="Lipzen A."/>
            <person name="Lukacs Z."/>
            <person name="Mihaltcheva S."/>
            <person name="Morgado L.N."/>
            <person name="Niskanen T."/>
            <person name="Noordeloos M.E."/>
            <person name="Ohm R.A."/>
            <person name="Ortiz-Santana B."/>
            <person name="Ovrebo C."/>
            <person name="Racz N."/>
            <person name="Riley R."/>
            <person name="Savchenko A."/>
            <person name="Shiryaev A."/>
            <person name="Soop K."/>
            <person name="Spirin V."/>
            <person name="Szebenyi C."/>
            <person name="Tomsovsky M."/>
            <person name="Tulloss R.E."/>
            <person name="Uehling J."/>
            <person name="Grigoriev I.V."/>
            <person name="Vagvolgyi C."/>
            <person name="Papp T."/>
            <person name="Martin F.M."/>
            <person name="Miettinen O."/>
            <person name="Hibbett D.S."/>
            <person name="Nagy L.G."/>
        </authorList>
    </citation>
    <scope>NUCLEOTIDE SEQUENCE [LARGE SCALE GENOMIC DNA]</scope>
    <source>
        <strain evidence="1 2">FP101781</strain>
    </source>
</reference>
<dbReference type="EMBL" id="QPFP01000043">
    <property type="protein sequence ID" value="TEB27056.1"/>
    <property type="molecule type" value="Genomic_DNA"/>
</dbReference>
<dbReference type="AlphaFoldDB" id="A0A4Y7SYW3"/>
<dbReference type="Proteomes" id="UP000298030">
    <property type="component" value="Unassembled WGS sequence"/>
</dbReference>
<name>A0A4Y7SYW3_COPMI</name>
<keyword evidence="2" id="KW-1185">Reference proteome</keyword>